<evidence type="ECO:0000259" key="4">
    <source>
        <dbReference type="PROSITE" id="PS50110"/>
    </source>
</evidence>
<dbReference type="InterPro" id="IPR001789">
    <property type="entry name" value="Sig_transdc_resp-reg_receiver"/>
</dbReference>
<evidence type="ECO:0000259" key="5">
    <source>
        <dbReference type="PROSITE" id="PS50930"/>
    </source>
</evidence>
<evidence type="ECO:0000256" key="2">
    <source>
        <dbReference type="ARBA" id="ARBA00024867"/>
    </source>
</evidence>
<evidence type="ECO:0000256" key="3">
    <source>
        <dbReference type="PROSITE-ProRule" id="PRU00169"/>
    </source>
</evidence>
<dbReference type="InterPro" id="IPR046947">
    <property type="entry name" value="LytR-like"/>
</dbReference>
<evidence type="ECO:0000256" key="1">
    <source>
        <dbReference type="ARBA" id="ARBA00018672"/>
    </source>
</evidence>
<dbReference type="InterPro" id="IPR007492">
    <property type="entry name" value="LytTR_DNA-bd_dom"/>
</dbReference>
<protein>
    <recommendedName>
        <fullName evidence="1">Stage 0 sporulation protein A homolog</fullName>
    </recommendedName>
</protein>
<dbReference type="InterPro" id="IPR011006">
    <property type="entry name" value="CheY-like_superfamily"/>
</dbReference>
<feature type="domain" description="Response regulatory" evidence="4">
    <location>
        <begin position="3"/>
        <end position="121"/>
    </location>
</feature>
<feature type="domain" description="HTH LytTR-type" evidence="5">
    <location>
        <begin position="141"/>
        <end position="230"/>
    </location>
</feature>
<proteinExistence type="predicted"/>
<organism evidence="6">
    <name type="scientific">Eubacterium limosum</name>
    <dbReference type="NCBI Taxonomy" id="1736"/>
    <lineage>
        <taxon>Bacteria</taxon>
        <taxon>Bacillati</taxon>
        <taxon>Bacillota</taxon>
        <taxon>Clostridia</taxon>
        <taxon>Eubacteriales</taxon>
        <taxon>Eubacteriaceae</taxon>
        <taxon>Eubacterium</taxon>
    </lineage>
</organism>
<feature type="modified residue" description="4-aspartylphosphate" evidence="3">
    <location>
        <position position="58"/>
    </location>
</feature>
<dbReference type="SUPFAM" id="SSF52172">
    <property type="entry name" value="CheY-like"/>
    <property type="match status" value="1"/>
</dbReference>
<dbReference type="AlphaFoldDB" id="A0A6N3B8L3"/>
<dbReference type="PANTHER" id="PTHR37299">
    <property type="entry name" value="TRANSCRIPTIONAL REGULATOR-RELATED"/>
    <property type="match status" value="1"/>
</dbReference>
<dbReference type="Gene3D" id="3.40.50.2300">
    <property type="match status" value="1"/>
</dbReference>
<comment type="function">
    <text evidence="2">May play the central regulatory role in sporulation. It may be an element of the effector pathway responsible for the activation of sporulation genes in response to nutritional stress. Spo0A may act in concert with spo0H (a sigma factor) to control the expression of some genes that are critical to the sporulation process.</text>
</comment>
<keyword evidence="3" id="KW-0597">Phosphoprotein</keyword>
<name>A0A6N3B8L3_EUBLI</name>
<dbReference type="EMBL" id="CACRTR010000005">
    <property type="protein sequence ID" value="VYT98838.1"/>
    <property type="molecule type" value="Genomic_DNA"/>
</dbReference>
<dbReference type="PANTHER" id="PTHR37299:SF1">
    <property type="entry name" value="STAGE 0 SPORULATION PROTEIN A HOMOLOG"/>
    <property type="match status" value="1"/>
</dbReference>
<dbReference type="PROSITE" id="PS50930">
    <property type="entry name" value="HTH_LYTTR"/>
    <property type="match status" value="1"/>
</dbReference>
<dbReference type="Gene3D" id="2.40.50.1020">
    <property type="entry name" value="LytTr DNA-binding domain"/>
    <property type="match status" value="1"/>
</dbReference>
<dbReference type="GO" id="GO:0003677">
    <property type="term" value="F:DNA binding"/>
    <property type="evidence" value="ECO:0007669"/>
    <property type="project" value="InterPro"/>
</dbReference>
<dbReference type="SMART" id="SM00448">
    <property type="entry name" value="REC"/>
    <property type="match status" value="1"/>
</dbReference>
<dbReference type="Pfam" id="PF04397">
    <property type="entry name" value="LytTR"/>
    <property type="match status" value="1"/>
</dbReference>
<dbReference type="GO" id="GO:0000156">
    <property type="term" value="F:phosphorelay response regulator activity"/>
    <property type="evidence" value="ECO:0007669"/>
    <property type="project" value="InterPro"/>
</dbReference>
<reference evidence="6" key="1">
    <citation type="submission" date="2019-11" db="EMBL/GenBank/DDBJ databases">
        <authorList>
            <person name="Feng L."/>
        </authorList>
    </citation>
    <scope>NUCLEOTIDE SEQUENCE</scope>
    <source>
        <strain evidence="6">ElimosumLFYP34</strain>
    </source>
</reference>
<accession>A0A6N3B8L3</accession>
<sequence>MFRIGVCDDEAYFRQDIEKRLEAYFKKKPFKPEIHIFEKGQELLEEAEKSHFDLVFLDIEMPDVSGVTVGKRLREIKPDIFLIFVTSHHQYVRQAFRLDAFQYFEKPLNDVDFKQEMDRMITESILRKQDYVLEYKGVKTKIPILKIIYLESTGWNVIVHTKDENYKIVGKLGEEEKRLAAYSFIRVHQSYLVNMQYITRFFSDKVFLQGLDEPLPVSRKYKETAKKAHLIYQSGTGI</sequence>
<dbReference type="Pfam" id="PF00072">
    <property type="entry name" value="Response_reg"/>
    <property type="match status" value="1"/>
</dbReference>
<gene>
    <name evidence="6" type="primary">lytR_5</name>
    <name evidence="6" type="ORF">ELLFYP34_02412</name>
</gene>
<dbReference type="SMART" id="SM00850">
    <property type="entry name" value="LytTR"/>
    <property type="match status" value="1"/>
</dbReference>
<evidence type="ECO:0000313" key="6">
    <source>
        <dbReference type="EMBL" id="VYT98838.1"/>
    </source>
</evidence>
<dbReference type="PROSITE" id="PS50110">
    <property type="entry name" value="RESPONSE_REGULATORY"/>
    <property type="match status" value="1"/>
</dbReference>